<feature type="region of interest" description="Disordered" evidence="1">
    <location>
        <begin position="182"/>
        <end position="253"/>
    </location>
</feature>
<dbReference type="Proteomes" id="UP000724874">
    <property type="component" value="Unassembled WGS sequence"/>
</dbReference>
<evidence type="ECO:0000313" key="4">
    <source>
        <dbReference type="Proteomes" id="UP000724874"/>
    </source>
</evidence>
<feature type="transmembrane region" description="Helical" evidence="2">
    <location>
        <begin position="153"/>
        <end position="176"/>
    </location>
</feature>
<evidence type="ECO:0000313" key="3">
    <source>
        <dbReference type="EMBL" id="KAF8880823.1"/>
    </source>
</evidence>
<evidence type="ECO:0000256" key="2">
    <source>
        <dbReference type="SAM" id="Phobius"/>
    </source>
</evidence>
<gene>
    <name evidence="3" type="ORF">CPB84DRAFT_1792317</name>
</gene>
<keyword evidence="2" id="KW-1133">Transmembrane helix</keyword>
<comment type="caution">
    <text evidence="3">The sequence shown here is derived from an EMBL/GenBank/DDBJ whole genome shotgun (WGS) entry which is preliminary data.</text>
</comment>
<dbReference type="EMBL" id="JADNYJ010000137">
    <property type="protein sequence ID" value="KAF8880823.1"/>
    <property type="molecule type" value="Genomic_DNA"/>
</dbReference>
<keyword evidence="4" id="KW-1185">Reference proteome</keyword>
<feature type="transmembrane region" description="Helical" evidence="2">
    <location>
        <begin position="23"/>
        <end position="51"/>
    </location>
</feature>
<keyword evidence="2" id="KW-0472">Membrane</keyword>
<organism evidence="3 4">
    <name type="scientific">Gymnopilus junonius</name>
    <name type="common">Spectacular rustgill mushroom</name>
    <name type="synonym">Gymnopilus spectabilis subsp. junonius</name>
    <dbReference type="NCBI Taxonomy" id="109634"/>
    <lineage>
        <taxon>Eukaryota</taxon>
        <taxon>Fungi</taxon>
        <taxon>Dikarya</taxon>
        <taxon>Basidiomycota</taxon>
        <taxon>Agaricomycotina</taxon>
        <taxon>Agaricomycetes</taxon>
        <taxon>Agaricomycetidae</taxon>
        <taxon>Agaricales</taxon>
        <taxon>Agaricineae</taxon>
        <taxon>Hymenogastraceae</taxon>
        <taxon>Gymnopilus</taxon>
    </lineage>
</organism>
<dbReference type="OrthoDB" id="3267806at2759"/>
<feature type="compositionally biased region" description="Polar residues" evidence="1">
    <location>
        <begin position="182"/>
        <end position="232"/>
    </location>
</feature>
<keyword evidence="2" id="KW-0812">Transmembrane</keyword>
<feature type="transmembrane region" description="Helical" evidence="2">
    <location>
        <begin position="124"/>
        <end position="147"/>
    </location>
</feature>
<evidence type="ECO:0000256" key="1">
    <source>
        <dbReference type="SAM" id="MobiDB-lite"/>
    </source>
</evidence>
<sequence>MGADGFMLWRCIVLYQGIGPIKYLILTVVLGVLGLTSLAIGIAFFVVAGIYQTQQGKSVLPFVPDSLALPFQNSKQSAISSFVMFCTTFVNLTLTSLIFFRLLYYQRFISKTLGTAHASPYTRVITMCVESCALIVVISTTNIVMIISNHVGYLIPFMLLPHICVLSPLLIVYRVAIGRSANTKRPSSNRTAGQENDNGTEHYTSIRFNHPTSTAGTHNADDSLSSDSTHTNPAIPLSNMGTKTEWKDSTIGI</sequence>
<name>A0A9P5TIM9_GYMJU</name>
<proteinExistence type="predicted"/>
<reference evidence="3" key="1">
    <citation type="submission" date="2020-11" db="EMBL/GenBank/DDBJ databases">
        <authorList>
            <consortium name="DOE Joint Genome Institute"/>
            <person name="Ahrendt S."/>
            <person name="Riley R."/>
            <person name="Andreopoulos W."/>
            <person name="LaButti K."/>
            <person name="Pangilinan J."/>
            <person name="Ruiz-duenas F.J."/>
            <person name="Barrasa J.M."/>
            <person name="Sanchez-Garcia M."/>
            <person name="Camarero S."/>
            <person name="Miyauchi S."/>
            <person name="Serrano A."/>
            <person name="Linde D."/>
            <person name="Babiker R."/>
            <person name="Drula E."/>
            <person name="Ayuso-Fernandez I."/>
            <person name="Pacheco R."/>
            <person name="Padilla G."/>
            <person name="Ferreira P."/>
            <person name="Barriuso J."/>
            <person name="Kellner H."/>
            <person name="Castanera R."/>
            <person name="Alfaro M."/>
            <person name="Ramirez L."/>
            <person name="Pisabarro A.G."/>
            <person name="Kuo A."/>
            <person name="Tritt A."/>
            <person name="Lipzen A."/>
            <person name="He G."/>
            <person name="Yan M."/>
            <person name="Ng V."/>
            <person name="Cullen D."/>
            <person name="Martin F."/>
            <person name="Rosso M.-N."/>
            <person name="Henrissat B."/>
            <person name="Hibbett D."/>
            <person name="Martinez A.T."/>
            <person name="Grigoriev I.V."/>
        </authorList>
    </citation>
    <scope>NUCLEOTIDE SEQUENCE</scope>
    <source>
        <strain evidence="3">AH 44721</strain>
    </source>
</reference>
<protein>
    <submittedName>
        <fullName evidence="3">Uncharacterized protein</fullName>
    </submittedName>
</protein>
<accession>A0A9P5TIM9</accession>
<feature type="compositionally biased region" description="Basic and acidic residues" evidence="1">
    <location>
        <begin position="244"/>
        <end position="253"/>
    </location>
</feature>
<feature type="transmembrane region" description="Helical" evidence="2">
    <location>
        <begin position="79"/>
        <end position="104"/>
    </location>
</feature>
<dbReference type="AlphaFoldDB" id="A0A9P5TIM9"/>